<dbReference type="Proteomes" id="UP001652660">
    <property type="component" value="Chromosome 3c"/>
</dbReference>
<name>A0ABM4X4R6_COFAR</name>
<dbReference type="InterPro" id="IPR013210">
    <property type="entry name" value="LRR_N_plant-typ"/>
</dbReference>
<feature type="transmembrane region" description="Helical" evidence="7">
    <location>
        <begin position="258"/>
        <end position="288"/>
    </location>
</feature>
<evidence type="ECO:0000256" key="3">
    <source>
        <dbReference type="ARBA" id="ARBA00022692"/>
    </source>
</evidence>
<keyword evidence="4" id="KW-0677">Repeat</keyword>
<feature type="domain" description="Protein kinase" evidence="9">
    <location>
        <begin position="343"/>
        <end position="604"/>
    </location>
</feature>
<evidence type="ECO:0000313" key="11">
    <source>
        <dbReference type="RefSeq" id="XP_071939033.1"/>
    </source>
</evidence>
<keyword evidence="8" id="KW-0732">Signal</keyword>
<sequence length="613" mass="68629">MATAINSRHLALVFLLGIFTLGSGNPRVFDCLRSIKESLDDPLHRLSSWNYDNSTEDFICSFVGVECWHPCENKVQTINLHGMGLKGEFPRGLANCSALTAIDLSTNSLYGTIPSDLSRIVRFATSLNLSFNNFSGEIPVNLANCSFLNALQLSNNQLTGQIPPEIGLLDRLKIFNVANCWNIMIDRVLCDENFREKFLIFRCVVSLKPNTNSLLSGPVPIFISATIPSESYANNLGLCGGPLEPCKSNSETKKQDKILFTSGFVVGWVLSTILALVLNLFIVPILSARKLKSKNEKKQKTTASQGPRLLTSNGRIQDSKIMALEKHVTRMSFEELGKATDDFHCMNIIGTGKLGTMYKAILQNGWFLAVKKLHNSYDFDQEFMSELMTVGRMRHCNFVPLIGFCYEINSRLLVYKYMSNGNLHDLLFSAQNGKVKCIEWPVRVKIAVGIARGLAWLHQVGVVHSSICSRCILLDHGCEPKISNFGSAKLLKSNFTSSSWRTVVDNEVWESGSFNKDLYEFGVVLLELIAEREFSQMNGCLKSFEGHDMVEWIFQNSKPYDSDEIKHASEDETLEFIRIAVDCIQSDPARRPSMLEVYKTLSKITGRSELGND</sequence>
<dbReference type="PANTHER" id="PTHR48007:SF86">
    <property type="entry name" value="(WILD MALAYSIAN BANANA) HYPOTHETICAL PROTEIN"/>
    <property type="match status" value="1"/>
</dbReference>
<dbReference type="Pfam" id="PF00560">
    <property type="entry name" value="LRR_1"/>
    <property type="match status" value="2"/>
</dbReference>
<organism evidence="10 11">
    <name type="scientific">Coffea arabica</name>
    <name type="common">Arabian coffee</name>
    <dbReference type="NCBI Taxonomy" id="13443"/>
    <lineage>
        <taxon>Eukaryota</taxon>
        <taxon>Viridiplantae</taxon>
        <taxon>Streptophyta</taxon>
        <taxon>Embryophyta</taxon>
        <taxon>Tracheophyta</taxon>
        <taxon>Spermatophyta</taxon>
        <taxon>Magnoliopsida</taxon>
        <taxon>eudicotyledons</taxon>
        <taxon>Gunneridae</taxon>
        <taxon>Pentapetalae</taxon>
        <taxon>asterids</taxon>
        <taxon>lamiids</taxon>
        <taxon>Gentianales</taxon>
        <taxon>Rubiaceae</taxon>
        <taxon>Ixoroideae</taxon>
        <taxon>Gardenieae complex</taxon>
        <taxon>Bertiereae - Coffeeae clade</taxon>
        <taxon>Coffeeae</taxon>
        <taxon>Coffea</taxon>
    </lineage>
</organism>
<dbReference type="SUPFAM" id="SSF56112">
    <property type="entry name" value="Protein kinase-like (PK-like)"/>
    <property type="match status" value="1"/>
</dbReference>
<keyword evidence="3 7" id="KW-0812">Transmembrane</keyword>
<dbReference type="PANTHER" id="PTHR48007">
    <property type="entry name" value="LEUCINE-RICH REPEAT RECEPTOR-LIKE PROTEIN KINASE PXC1"/>
    <property type="match status" value="1"/>
</dbReference>
<evidence type="ECO:0000256" key="4">
    <source>
        <dbReference type="ARBA" id="ARBA00022737"/>
    </source>
</evidence>
<feature type="signal peptide" evidence="8">
    <location>
        <begin position="1"/>
        <end position="24"/>
    </location>
</feature>
<keyword evidence="2" id="KW-0433">Leucine-rich repeat</keyword>
<comment type="subcellular location">
    <subcellularLocation>
        <location evidence="1">Membrane</location>
    </subcellularLocation>
</comment>
<gene>
    <name evidence="11" type="primary">LOC140037804</name>
</gene>
<evidence type="ECO:0000256" key="8">
    <source>
        <dbReference type="SAM" id="SignalP"/>
    </source>
</evidence>
<keyword evidence="5 7" id="KW-1133">Transmembrane helix</keyword>
<protein>
    <submittedName>
        <fullName evidence="11">Probably inactive leucine-rich repeat receptor-like protein kinase At5g48380</fullName>
    </submittedName>
</protein>
<evidence type="ECO:0000256" key="7">
    <source>
        <dbReference type="SAM" id="Phobius"/>
    </source>
</evidence>
<dbReference type="Gene3D" id="3.80.10.10">
    <property type="entry name" value="Ribonuclease Inhibitor"/>
    <property type="match status" value="1"/>
</dbReference>
<dbReference type="InterPro" id="IPR001611">
    <property type="entry name" value="Leu-rich_rpt"/>
</dbReference>
<dbReference type="Gene3D" id="1.10.510.10">
    <property type="entry name" value="Transferase(Phosphotransferase) domain 1"/>
    <property type="match status" value="1"/>
</dbReference>
<evidence type="ECO:0000256" key="2">
    <source>
        <dbReference type="ARBA" id="ARBA00022614"/>
    </source>
</evidence>
<dbReference type="InterPro" id="IPR001245">
    <property type="entry name" value="Ser-Thr/Tyr_kinase_cat_dom"/>
</dbReference>
<dbReference type="InterPro" id="IPR000719">
    <property type="entry name" value="Prot_kinase_dom"/>
</dbReference>
<dbReference type="RefSeq" id="XP_071939033.1">
    <property type="nucleotide sequence ID" value="XM_072082932.1"/>
</dbReference>
<dbReference type="GeneID" id="140037804"/>
<dbReference type="PROSITE" id="PS50011">
    <property type="entry name" value="PROTEIN_KINASE_DOM"/>
    <property type="match status" value="1"/>
</dbReference>
<dbReference type="InterPro" id="IPR011009">
    <property type="entry name" value="Kinase-like_dom_sf"/>
</dbReference>
<feature type="chain" id="PRO_5045433625" evidence="8">
    <location>
        <begin position="25"/>
        <end position="613"/>
    </location>
</feature>
<dbReference type="InterPro" id="IPR046959">
    <property type="entry name" value="PRK1-6/SRF4-like"/>
</dbReference>
<evidence type="ECO:0000256" key="6">
    <source>
        <dbReference type="ARBA" id="ARBA00023136"/>
    </source>
</evidence>
<dbReference type="SUPFAM" id="SSF52058">
    <property type="entry name" value="L domain-like"/>
    <property type="match status" value="1"/>
</dbReference>
<dbReference type="InterPro" id="IPR032675">
    <property type="entry name" value="LRR_dom_sf"/>
</dbReference>
<keyword evidence="10" id="KW-1185">Reference proteome</keyword>
<evidence type="ECO:0000259" key="9">
    <source>
        <dbReference type="PROSITE" id="PS50011"/>
    </source>
</evidence>
<reference evidence="11" key="1">
    <citation type="submission" date="2025-08" db="UniProtKB">
        <authorList>
            <consortium name="RefSeq"/>
        </authorList>
    </citation>
    <scope>IDENTIFICATION</scope>
    <source>
        <tissue evidence="11">Leaves</tissue>
    </source>
</reference>
<keyword evidence="6 7" id="KW-0472">Membrane</keyword>
<evidence type="ECO:0000313" key="10">
    <source>
        <dbReference type="Proteomes" id="UP001652660"/>
    </source>
</evidence>
<dbReference type="Pfam" id="PF08263">
    <property type="entry name" value="LRRNT_2"/>
    <property type="match status" value="1"/>
</dbReference>
<proteinExistence type="predicted"/>
<accession>A0ABM4X4R6</accession>
<evidence type="ECO:0000256" key="1">
    <source>
        <dbReference type="ARBA" id="ARBA00004370"/>
    </source>
</evidence>
<dbReference type="Pfam" id="PF07714">
    <property type="entry name" value="PK_Tyr_Ser-Thr"/>
    <property type="match status" value="1"/>
</dbReference>
<dbReference type="Gene3D" id="3.30.200.20">
    <property type="entry name" value="Phosphorylase Kinase, domain 1"/>
    <property type="match status" value="1"/>
</dbReference>
<evidence type="ECO:0000256" key="5">
    <source>
        <dbReference type="ARBA" id="ARBA00022989"/>
    </source>
</evidence>